<dbReference type="InterPro" id="IPR023696">
    <property type="entry name" value="Ureohydrolase_dom_sf"/>
</dbReference>
<keyword evidence="8" id="KW-0804">Transcription</keyword>
<keyword evidence="5" id="KW-0378">Hydrolase</keyword>
<evidence type="ECO:0000256" key="7">
    <source>
        <dbReference type="ARBA" id="ARBA00023015"/>
    </source>
</evidence>
<proteinExistence type="inferred from homology"/>
<keyword evidence="9" id="KW-0539">Nucleus</keyword>
<keyword evidence="7" id="KW-0805">Transcription regulation</keyword>
<evidence type="ECO:0000313" key="12">
    <source>
        <dbReference type="Proteomes" id="UP001295684"/>
    </source>
</evidence>
<evidence type="ECO:0000313" key="11">
    <source>
        <dbReference type="EMBL" id="CAI2367507.1"/>
    </source>
</evidence>
<evidence type="ECO:0000256" key="8">
    <source>
        <dbReference type="ARBA" id="ARBA00023163"/>
    </source>
</evidence>
<comment type="similarity">
    <text evidence="2">Belongs to the histone deacetylase family. HD type 2 subfamily.</text>
</comment>
<keyword evidence="12" id="KW-1185">Reference proteome</keyword>
<reference evidence="11" key="1">
    <citation type="submission" date="2023-07" db="EMBL/GenBank/DDBJ databases">
        <authorList>
            <consortium name="AG Swart"/>
            <person name="Singh M."/>
            <person name="Singh A."/>
            <person name="Seah K."/>
            <person name="Emmerich C."/>
        </authorList>
    </citation>
    <scope>NUCLEOTIDE SEQUENCE</scope>
    <source>
        <strain evidence="11">DP1</strain>
    </source>
</reference>
<dbReference type="PRINTS" id="PR01270">
    <property type="entry name" value="HDASUPER"/>
</dbReference>
<organism evidence="11 12">
    <name type="scientific">Euplotes crassus</name>
    <dbReference type="NCBI Taxonomy" id="5936"/>
    <lineage>
        <taxon>Eukaryota</taxon>
        <taxon>Sar</taxon>
        <taxon>Alveolata</taxon>
        <taxon>Ciliophora</taxon>
        <taxon>Intramacronucleata</taxon>
        <taxon>Spirotrichea</taxon>
        <taxon>Hypotrichia</taxon>
        <taxon>Euplotida</taxon>
        <taxon>Euplotidae</taxon>
        <taxon>Moneuplotes</taxon>
    </lineage>
</organism>
<gene>
    <name evidence="11" type="ORF">ECRASSUSDP1_LOCUS8794</name>
</gene>
<dbReference type="AlphaFoldDB" id="A0AAD1UIT6"/>
<keyword evidence="6" id="KW-0156">Chromatin regulator</keyword>
<comment type="caution">
    <text evidence="11">The sequence shown here is derived from an EMBL/GenBank/DDBJ whole genome shotgun (WGS) entry which is preliminary data.</text>
</comment>
<evidence type="ECO:0000256" key="1">
    <source>
        <dbReference type="ARBA" id="ARBA00004123"/>
    </source>
</evidence>
<dbReference type="PANTHER" id="PTHR10625">
    <property type="entry name" value="HISTONE DEACETYLASE HDAC1-RELATED"/>
    <property type="match status" value="1"/>
</dbReference>
<dbReference type="InterPro" id="IPR000286">
    <property type="entry name" value="HDACs"/>
</dbReference>
<dbReference type="Gene3D" id="3.40.800.20">
    <property type="entry name" value="Histone deacetylase domain"/>
    <property type="match status" value="1"/>
</dbReference>
<name>A0AAD1UIT6_EUPCR</name>
<feature type="domain" description="Histone deacetylase" evidence="10">
    <location>
        <begin position="38"/>
        <end position="148"/>
    </location>
</feature>
<dbReference type="GO" id="GO:0000118">
    <property type="term" value="C:histone deacetylase complex"/>
    <property type="evidence" value="ECO:0007669"/>
    <property type="project" value="TreeGrafter"/>
</dbReference>
<keyword evidence="4" id="KW-0678">Repressor</keyword>
<dbReference type="InterPro" id="IPR037138">
    <property type="entry name" value="His_deacetylse_dom_sf"/>
</dbReference>
<evidence type="ECO:0000256" key="3">
    <source>
        <dbReference type="ARBA" id="ARBA00012111"/>
    </source>
</evidence>
<dbReference type="EMBL" id="CAMPGE010008617">
    <property type="protein sequence ID" value="CAI2367507.1"/>
    <property type="molecule type" value="Genomic_DNA"/>
</dbReference>
<dbReference type="EC" id="3.5.1.98" evidence="3"/>
<dbReference type="InterPro" id="IPR023801">
    <property type="entry name" value="His_deacetylse_dom"/>
</dbReference>
<dbReference type="Proteomes" id="UP001295684">
    <property type="component" value="Unassembled WGS sequence"/>
</dbReference>
<evidence type="ECO:0000259" key="10">
    <source>
        <dbReference type="Pfam" id="PF00850"/>
    </source>
</evidence>
<evidence type="ECO:0000256" key="2">
    <source>
        <dbReference type="ARBA" id="ARBA00007738"/>
    </source>
</evidence>
<dbReference type="PANTHER" id="PTHR10625:SF5">
    <property type="entry name" value="HISTONE DEACETYLASE"/>
    <property type="match status" value="1"/>
</dbReference>
<protein>
    <recommendedName>
        <fullName evidence="3">histone deacetylase</fullName>
        <ecNumber evidence="3">3.5.1.98</ecNumber>
    </recommendedName>
</protein>
<evidence type="ECO:0000256" key="4">
    <source>
        <dbReference type="ARBA" id="ARBA00022491"/>
    </source>
</evidence>
<evidence type="ECO:0000256" key="9">
    <source>
        <dbReference type="ARBA" id="ARBA00023242"/>
    </source>
</evidence>
<sequence>MLQSNCCCRSCSSSYNFSSSENFISWGLKDGETSKMFSEESTENKHTPECARLAAGSSLQTMKDVVTSPFTSKAASSLMRPPCHHGTEGYSNGYCFFNNAAIAAHFVIKSYNLKRFLILDWDVSHCDETQEIFYESSKVFFISVHRWEMENISFIRTAQATPIWAVSKEKCSTSMYHEIPLRRKTISVK</sequence>
<evidence type="ECO:0000256" key="5">
    <source>
        <dbReference type="ARBA" id="ARBA00022801"/>
    </source>
</evidence>
<accession>A0AAD1UIT6</accession>
<dbReference type="GO" id="GO:0141221">
    <property type="term" value="F:histone deacetylase activity, hydrolytic mechanism"/>
    <property type="evidence" value="ECO:0007669"/>
    <property type="project" value="UniProtKB-EC"/>
</dbReference>
<comment type="subcellular location">
    <subcellularLocation>
        <location evidence="1">Nucleus</location>
    </subcellularLocation>
</comment>
<dbReference type="GO" id="GO:0040029">
    <property type="term" value="P:epigenetic regulation of gene expression"/>
    <property type="evidence" value="ECO:0007669"/>
    <property type="project" value="TreeGrafter"/>
</dbReference>
<evidence type="ECO:0000256" key="6">
    <source>
        <dbReference type="ARBA" id="ARBA00022853"/>
    </source>
</evidence>
<dbReference type="SUPFAM" id="SSF52768">
    <property type="entry name" value="Arginase/deacetylase"/>
    <property type="match status" value="1"/>
</dbReference>
<dbReference type="Pfam" id="PF00850">
    <property type="entry name" value="Hist_deacetyl"/>
    <property type="match status" value="1"/>
</dbReference>